<sequence length="78" mass="8729">MRRMVPDSIRALVLDGTWRVGEKGTEKFKPDILDARMEGFRVVFISLVPLMGLCLLASFFIADVILKGDAKKEFQGKG</sequence>
<gene>
    <name evidence="2" type="ORF">GX50_07561</name>
</gene>
<keyword evidence="3" id="KW-1185">Reference proteome</keyword>
<comment type="caution">
    <text evidence="2">The sequence shown here is derived from an EMBL/GenBank/DDBJ whole genome shotgun (WGS) entry which is preliminary data.</text>
</comment>
<keyword evidence="1" id="KW-0812">Transmembrane</keyword>
<keyword evidence="1" id="KW-0472">Membrane</keyword>
<dbReference type="EMBL" id="PDND01000220">
    <property type="protein sequence ID" value="PGH29676.1"/>
    <property type="molecule type" value="Genomic_DNA"/>
</dbReference>
<reference evidence="2 3" key="1">
    <citation type="submission" date="2017-10" db="EMBL/GenBank/DDBJ databases">
        <title>Comparative genomics in systemic dimorphic fungi from Ajellomycetaceae.</title>
        <authorList>
            <person name="Munoz J.F."/>
            <person name="Mcewen J.G."/>
            <person name="Clay O.K."/>
            <person name="Cuomo C.A."/>
        </authorList>
    </citation>
    <scope>NUCLEOTIDE SEQUENCE [LARGE SCALE GENOMIC DNA]</scope>
    <source>
        <strain evidence="2 3">UAMH4076</strain>
    </source>
</reference>
<organism evidence="2 3">
    <name type="scientific">[Emmonsia] crescens</name>
    <dbReference type="NCBI Taxonomy" id="73230"/>
    <lineage>
        <taxon>Eukaryota</taxon>
        <taxon>Fungi</taxon>
        <taxon>Dikarya</taxon>
        <taxon>Ascomycota</taxon>
        <taxon>Pezizomycotina</taxon>
        <taxon>Eurotiomycetes</taxon>
        <taxon>Eurotiomycetidae</taxon>
        <taxon>Onygenales</taxon>
        <taxon>Ajellomycetaceae</taxon>
        <taxon>Emergomyces</taxon>
    </lineage>
</organism>
<keyword evidence="1" id="KW-1133">Transmembrane helix</keyword>
<protein>
    <submittedName>
        <fullName evidence="2">Uncharacterized protein</fullName>
    </submittedName>
</protein>
<evidence type="ECO:0000313" key="2">
    <source>
        <dbReference type="EMBL" id="PGH29676.1"/>
    </source>
</evidence>
<evidence type="ECO:0000313" key="3">
    <source>
        <dbReference type="Proteomes" id="UP000226031"/>
    </source>
</evidence>
<accession>A0A2B7Z6X4</accession>
<proteinExistence type="predicted"/>
<feature type="transmembrane region" description="Helical" evidence="1">
    <location>
        <begin position="42"/>
        <end position="62"/>
    </location>
</feature>
<dbReference type="AlphaFoldDB" id="A0A2B7Z6X4"/>
<evidence type="ECO:0000256" key="1">
    <source>
        <dbReference type="SAM" id="Phobius"/>
    </source>
</evidence>
<dbReference type="STRING" id="73230.A0A2B7Z6X4"/>
<name>A0A2B7Z6X4_9EURO</name>
<dbReference type="Proteomes" id="UP000226031">
    <property type="component" value="Unassembled WGS sequence"/>
</dbReference>